<dbReference type="PANTHER" id="PTHR46193">
    <property type="entry name" value="6-PHOSPHOGLUCONATE PHOSPHATASE"/>
    <property type="match status" value="1"/>
</dbReference>
<dbReference type="PANTHER" id="PTHR46193:SF10">
    <property type="entry name" value="6-PHOSPHOGLUCONATE PHOSPHATASE"/>
    <property type="match status" value="1"/>
</dbReference>
<dbReference type="GO" id="GO:0016787">
    <property type="term" value="F:hydrolase activity"/>
    <property type="evidence" value="ECO:0007669"/>
    <property type="project" value="UniProtKB-KW"/>
</dbReference>
<proteinExistence type="inferred from homology"/>
<dbReference type="InterPro" id="IPR006439">
    <property type="entry name" value="HAD-SF_hydro_IA"/>
</dbReference>
<comment type="similarity">
    <text evidence="2">Belongs to the HAD-like hydrolase superfamily. CbbY/CbbZ/Gph/YieH family.</text>
</comment>
<sequence>MTAAPVGLIIFDCDGVLVDSEPLSMRILLQAIAEAGAEIDAAQGYEAFLGKSLASVCALLRRDYRVDMDDAALERMREHLYQAIRQELQPIAGIAEALDGLARPVCVASSSQPERIGLSLEVTGLAPFFNGHVFSASMVARGKPAPDLFLHAAREMQVAPSDCIVVEDSPAGIVAALKAGMGVFGFTGGSHARSQPHRQKLAALGPIQVFEDMRELPGLIRNLERGQRVS</sequence>
<accession>A0A967C1Z5</accession>
<dbReference type="EMBL" id="JAAQPH010000004">
    <property type="protein sequence ID" value="NIA68341.1"/>
    <property type="molecule type" value="Genomic_DNA"/>
</dbReference>
<organism evidence="5 6">
    <name type="scientific">Pelagibius litoralis</name>
    <dbReference type="NCBI Taxonomy" id="374515"/>
    <lineage>
        <taxon>Bacteria</taxon>
        <taxon>Pseudomonadati</taxon>
        <taxon>Pseudomonadota</taxon>
        <taxon>Alphaproteobacteria</taxon>
        <taxon>Rhodospirillales</taxon>
        <taxon>Rhodovibrionaceae</taxon>
        <taxon>Pelagibius</taxon>
    </lineage>
</organism>
<keyword evidence="4" id="KW-0460">Magnesium</keyword>
<dbReference type="InterPro" id="IPR051600">
    <property type="entry name" value="Beta-PGM-like"/>
</dbReference>
<keyword evidence="3" id="KW-0479">Metal-binding</keyword>
<dbReference type="AlphaFoldDB" id="A0A967C1Z5"/>
<dbReference type="Proteomes" id="UP000761264">
    <property type="component" value="Unassembled WGS sequence"/>
</dbReference>
<evidence type="ECO:0000256" key="3">
    <source>
        <dbReference type="ARBA" id="ARBA00022723"/>
    </source>
</evidence>
<evidence type="ECO:0000313" key="6">
    <source>
        <dbReference type="Proteomes" id="UP000761264"/>
    </source>
</evidence>
<dbReference type="InterPro" id="IPR023198">
    <property type="entry name" value="PGP-like_dom2"/>
</dbReference>
<reference evidence="5" key="1">
    <citation type="submission" date="2020-03" db="EMBL/GenBank/DDBJ databases">
        <title>Genome of Pelagibius litoralis DSM 21314T.</title>
        <authorList>
            <person name="Wang G."/>
        </authorList>
    </citation>
    <scope>NUCLEOTIDE SEQUENCE</scope>
    <source>
        <strain evidence="5">DSM 21314</strain>
    </source>
</reference>
<evidence type="ECO:0000256" key="1">
    <source>
        <dbReference type="ARBA" id="ARBA00001946"/>
    </source>
</evidence>
<dbReference type="Gene3D" id="3.40.50.1000">
    <property type="entry name" value="HAD superfamily/HAD-like"/>
    <property type="match status" value="1"/>
</dbReference>
<dbReference type="RefSeq" id="WP_167222816.1">
    <property type="nucleotide sequence ID" value="NZ_JAAQPH010000004.1"/>
</dbReference>
<dbReference type="SUPFAM" id="SSF56784">
    <property type="entry name" value="HAD-like"/>
    <property type="match status" value="1"/>
</dbReference>
<comment type="caution">
    <text evidence="5">The sequence shown here is derived from an EMBL/GenBank/DDBJ whole genome shotgun (WGS) entry which is preliminary data.</text>
</comment>
<evidence type="ECO:0000256" key="2">
    <source>
        <dbReference type="ARBA" id="ARBA00006171"/>
    </source>
</evidence>
<dbReference type="NCBIfam" id="TIGR01509">
    <property type="entry name" value="HAD-SF-IA-v3"/>
    <property type="match status" value="1"/>
</dbReference>
<dbReference type="SFLD" id="SFLDS00003">
    <property type="entry name" value="Haloacid_Dehalogenase"/>
    <property type="match status" value="1"/>
</dbReference>
<dbReference type="SFLD" id="SFLDG01129">
    <property type="entry name" value="C1.5:_HAD__Beta-PGM__Phosphata"/>
    <property type="match status" value="1"/>
</dbReference>
<dbReference type="Gene3D" id="1.10.150.240">
    <property type="entry name" value="Putative phosphatase, domain 2"/>
    <property type="match status" value="1"/>
</dbReference>
<dbReference type="CDD" id="cd07526">
    <property type="entry name" value="HAD_BPGM_like"/>
    <property type="match status" value="1"/>
</dbReference>
<dbReference type="InterPro" id="IPR023214">
    <property type="entry name" value="HAD_sf"/>
</dbReference>
<protein>
    <submittedName>
        <fullName evidence="5">HAD family hydrolase</fullName>
    </submittedName>
</protein>
<keyword evidence="6" id="KW-1185">Reference proteome</keyword>
<comment type="cofactor">
    <cofactor evidence="1">
        <name>Mg(2+)</name>
        <dbReference type="ChEBI" id="CHEBI:18420"/>
    </cofactor>
</comment>
<dbReference type="Pfam" id="PF00702">
    <property type="entry name" value="Hydrolase"/>
    <property type="match status" value="1"/>
</dbReference>
<name>A0A967C1Z5_9PROT</name>
<dbReference type="InterPro" id="IPR036412">
    <property type="entry name" value="HAD-like_sf"/>
</dbReference>
<keyword evidence="5" id="KW-0378">Hydrolase</keyword>
<evidence type="ECO:0000313" key="5">
    <source>
        <dbReference type="EMBL" id="NIA68341.1"/>
    </source>
</evidence>
<dbReference type="GO" id="GO:0046872">
    <property type="term" value="F:metal ion binding"/>
    <property type="evidence" value="ECO:0007669"/>
    <property type="project" value="UniProtKB-KW"/>
</dbReference>
<evidence type="ECO:0000256" key="4">
    <source>
        <dbReference type="ARBA" id="ARBA00022842"/>
    </source>
</evidence>
<gene>
    <name evidence="5" type="ORF">HBA54_07030</name>
</gene>
<dbReference type="SFLD" id="SFLDG01135">
    <property type="entry name" value="C1.5.6:_HAD__Beta-PGM__Phospha"/>
    <property type="match status" value="1"/>
</dbReference>